<reference evidence="1" key="1">
    <citation type="submission" date="2020-10" db="EMBL/GenBank/DDBJ databases">
        <authorList>
            <person name="Gilroy R."/>
        </authorList>
    </citation>
    <scope>NUCLEOTIDE SEQUENCE</scope>
    <source>
        <strain evidence="1">9366</strain>
    </source>
</reference>
<sequence>MDENLQQVYAELTARCKRIKEGKYIMSGNTIAALLRYITSQPALMACLERCNYGFRYGTELEKAMTGGIFKLPLGSRKVVALVTGLLFELDRGSINFHNFIKQYYRAADVDASFDMFAGSVIMPYLMAFKNALSGEGEEVSAGLDGDDKPVSSGVKEQLMPVILQFTEEIAADNALTDEAREDFYAMLEGLYYSLELSRAKMVKAVFLGLQAVMRDYRHGAPYIRTIKNVLKQFAII</sequence>
<dbReference type="Proteomes" id="UP000824145">
    <property type="component" value="Unassembled WGS sequence"/>
</dbReference>
<protein>
    <submittedName>
        <fullName evidence="1">Uncharacterized protein</fullName>
    </submittedName>
</protein>
<dbReference type="AlphaFoldDB" id="A0A9D1SKE7"/>
<comment type="caution">
    <text evidence="1">The sequence shown here is derived from an EMBL/GenBank/DDBJ whole genome shotgun (WGS) entry which is preliminary data.</text>
</comment>
<organism evidence="1 2">
    <name type="scientific">Candidatus Caccalectryoclostridium excrementigallinarum</name>
    <dbReference type="NCBI Taxonomy" id="2840710"/>
    <lineage>
        <taxon>Bacteria</taxon>
        <taxon>Bacillati</taxon>
        <taxon>Bacillota</taxon>
        <taxon>Clostridia</taxon>
        <taxon>Christensenellales</taxon>
        <taxon>Christensenellaceae</taxon>
        <taxon>Christensenellaceae incertae sedis</taxon>
        <taxon>Candidatus Caccalectryoclostridium</taxon>
    </lineage>
</organism>
<name>A0A9D1SKE7_9FIRM</name>
<evidence type="ECO:0000313" key="1">
    <source>
        <dbReference type="EMBL" id="HIU62872.1"/>
    </source>
</evidence>
<dbReference type="EMBL" id="DVNJ01000020">
    <property type="protein sequence ID" value="HIU62872.1"/>
    <property type="molecule type" value="Genomic_DNA"/>
</dbReference>
<proteinExistence type="predicted"/>
<accession>A0A9D1SKE7</accession>
<gene>
    <name evidence="1" type="ORF">IAB07_03785</name>
</gene>
<reference evidence="1" key="2">
    <citation type="journal article" date="2021" name="PeerJ">
        <title>Extensive microbial diversity within the chicken gut microbiome revealed by metagenomics and culture.</title>
        <authorList>
            <person name="Gilroy R."/>
            <person name="Ravi A."/>
            <person name="Getino M."/>
            <person name="Pursley I."/>
            <person name="Horton D.L."/>
            <person name="Alikhan N.F."/>
            <person name="Baker D."/>
            <person name="Gharbi K."/>
            <person name="Hall N."/>
            <person name="Watson M."/>
            <person name="Adriaenssens E.M."/>
            <person name="Foster-Nyarko E."/>
            <person name="Jarju S."/>
            <person name="Secka A."/>
            <person name="Antonio M."/>
            <person name="Oren A."/>
            <person name="Chaudhuri R.R."/>
            <person name="La Ragione R."/>
            <person name="Hildebrand F."/>
            <person name="Pallen M.J."/>
        </authorList>
    </citation>
    <scope>NUCLEOTIDE SEQUENCE</scope>
    <source>
        <strain evidence="1">9366</strain>
    </source>
</reference>
<evidence type="ECO:0000313" key="2">
    <source>
        <dbReference type="Proteomes" id="UP000824145"/>
    </source>
</evidence>